<dbReference type="InterPro" id="IPR013815">
    <property type="entry name" value="ATP_grasp_subdomain_1"/>
</dbReference>
<proteinExistence type="inferred from homology"/>
<comment type="function">
    <text evidence="12">Cell wall formation.</text>
</comment>
<dbReference type="AlphaFoldDB" id="K7RTY9"/>
<keyword evidence="4 15" id="KW-0479">Metal-binding</keyword>
<keyword evidence="3 12" id="KW-0436">Ligase</keyword>
<comment type="catalytic activity">
    <reaction evidence="12">
        <text>2 D-alanine + ATP = D-alanyl-D-alanine + ADP + phosphate + H(+)</text>
        <dbReference type="Rhea" id="RHEA:11224"/>
        <dbReference type="ChEBI" id="CHEBI:15378"/>
        <dbReference type="ChEBI" id="CHEBI:30616"/>
        <dbReference type="ChEBI" id="CHEBI:43474"/>
        <dbReference type="ChEBI" id="CHEBI:57416"/>
        <dbReference type="ChEBI" id="CHEBI:57822"/>
        <dbReference type="ChEBI" id="CHEBI:456216"/>
        <dbReference type="EC" id="6.3.2.4"/>
    </reaction>
</comment>
<feature type="binding site" evidence="14">
    <location>
        <begin position="206"/>
        <end position="208"/>
    </location>
    <ligand>
        <name>ATP</name>
        <dbReference type="ChEBI" id="CHEBI:30616"/>
    </ligand>
</feature>
<feature type="binding site" evidence="15">
    <location>
        <position position="346"/>
    </location>
    <ligand>
        <name>Mg(2+)</name>
        <dbReference type="ChEBI" id="CHEBI:18420"/>
        <label>2</label>
    </ligand>
</feature>
<keyword evidence="10 15" id="KW-0464">Manganese</keyword>
<evidence type="ECO:0000256" key="2">
    <source>
        <dbReference type="ARBA" id="ARBA00010871"/>
    </source>
</evidence>
<dbReference type="NCBIfam" id="NF002528">
    <property type="entry name" value="PRK01966.1-4"/>
    <property type="match status" value="1"/>
</dbReference>
<dbReference type="InterPro" id="IPR011095">
    <property type="entry name" value="Dala_Dala_lig_C"/>
</dbReference>
<dbReference type="Gene3D" id="3.40.50.20">
    <property type="match status" value="1"/>
</dbReference>
<comment type="similarity">
    <text evidence="2 12">Belongs to the D-alanine--D-alanine ligase family.</text>
</comment>
<dbReference type="NCBIfam" id="TIGR01205">
    <property type="entry name" value="D_ala_D_alaTIGR"/>
    <property type="match status" value="1"/>
</dbReference>
<dbReference type="GO" id="GO:0008716">
    <property type="term" value="F:D-alanine-D-alanine ligase activity"/>
    <property type="evidence" value="ECO:0007669"/>
    <property type="project" value="UniProtKB-UniRule"/>
</dbReference>
<evidence type="ECO:0000256" key="10">
    <source>
        <dbReference type="ARBA" id="ARBA00023211"/>
    </source>
</evidence>
<dbReference type="PANTHER" id="PTHR23132">
    <property type="entry name" value="D-ALANINE--D-ALANINE LIGASE"/>
    <property type="match status" value="1"/>
</dbReference>
<dbReference type="GO" id="GO:0071555">
    <property type="term" value="P:cell wall organization"/>
    <property type="evidence" value="ECO:0007669"/>
    <property type="project" value="UniProtKB-KW"/>
</dbReference>
<dbReference type="SUPFAM" id="SSF52440">
    <property type="entry name" value="PreATP-grasp domain"/>
    <property type="match status" value="1"/>
</dbReference>
<keyword evidence="5 14" id="KW-0547">Nucleotide-binding</keyword>
<evidence type="ECO:0000256" key="12">
    <source>
        <dbReference type="HAMAP-Rule" id="MF_00047"/>
    </source>
</evidence>
<evidence type="ECO:0000256" key="4">
    <source>
        <dbReference type="ARBA" id="ARBA00022723"/>
    </source>
</evidence>
<dbReference type="STRING" id="1171373.PACID_20480"/>
<comment type="cofactor">
    <cofactor evidence="15">
        <name>Mg(2+)</name>
        <dbReference type="ChEBI" id="CHEBI:18420"/>
    </cofactor>
    <cofactor evidence="15">
        <name>Mn(2+)</name>
        <dbReference type="ChEBI" id="CHEBI:29035"/>
    </cofactor>
    <text evidence="15">Binds 2 magnesium or manganese ions per subunit.</text>
</comment>
<comment type="subcellular location">
    <subcellularLocation>
        <location evidence="12">Cytoplasm</location>
    </subcellularLocation>
</comment>
<keyword evidence="12" id="KW-0963">Cytoplasm</keyword>
<evidence type="ECO:0000256" key="3">
    <source>
        <dbReference type="ARBA" id="ARBA00022598"/>
    </source>
</evidence>
<dbReference type="EMBL" id="CP003493">
    <property type="protein sequence ID" value="AFV89841.1"/>
    <property type="molecule type" value="Genomic_DNA"/>
</dbReference>
<dbReference type="RefSeq" id="WP_015070742.1">
    <property type="nucleotide sequence ID" value="NC_019395.1"/>
</dbReference>
<evidence type="ECO:0000313" key="19">
    <source>
        <dbReference type="EMBL" id="AFV89841.1"/>
    </source>
</evidence>
<protein>
    <recommendedName>
        <fullName evidence="12">D-alanine--D-alanine ligase</fullName>
        <ecNumber evidence="12">6.3.2.4</ecNumber>
    </recommendedName>
    <alternativeName>
        <fullName evidence="12">D-Ala-D-Ala ligase</fullName>
    </alternativeName>
    <alternativeName>
        <fullName evidence="12">D-alanylalanine synthetase</fullName>
    </alternativeName>
</protein>
<sequence>MTDATVDAHLDATVQPDNPRDGGPARVAVVFGGVSPEHSISCLTAANVVAAMDPDRFRAVGIGITRDGIWTRWSAEEILDLRSQGQLPEVPAGHHGTGLRRLDGGTFLVDNDGGGDPEPVDVVFPLLHGPFGEDGTIQGLFEMTGVRYVGCGVAASANCMDKHLTKVLLDEAGLGVGPYAVIRPHEWQTDPQACLERLSGLTYPLFVKPARGGSSVGITRVAGPEGLVAAIEEARRHDPKVLVEQGLSGREIECSVLGGHNGQPPRASLPGEIIVHNPEGFYDFDAKYLTDDALATVSVPAYLDEATTRTVRETAVKAFQVLGCEGLARIDTFVTEDGQVLINEPNTMPGFTRTSGFPLMWQASGMNYRELVTDLLDLAIERPLGLR</sequence>
<comment type="pathway">
    <text evidence="12">Cell wall biogenesis; peptidoglycan biosynthesis.</text>
</comment>
<evidence type="ECO:0000256" key="9">
    <source>
        <dbReference type="ARBA" id="ARBA00022984"/>
    </source>
</evidence>
<dbReference type="GO" id="GO:0046872">
    <property type="term" value="F:metal ion binding"/>
    <property type="evidence" value="ECO:0007669"/>
    <property type="project" value="UniProtKB-KW"/>
</dbReference>
<keyword evidence="8 12" id="KW-0133">Cell shape</keyword>
<dbReference type="HOGENOM" id="CLU_039268_0_0_11"/>
<dbReference type="InterPro" id="IPR005905">
    <property type="entry name" value="D_ala_D_ala"/>
</dbReference>
<dbReference type="Proteomes" id="UP000000214">
    <property type="component" value="Chromosome"/>
</dbReference>
<evidence type="ECO:0000256" key="15">
    <source>
        <dbReference type="PIRSR" id="PIRSR039102-3"/>
    </source>
</evidence>
<dbReference type="Pfam" id="PF07478">
    <property type="entry name" value="Dala_Dala_lig_C"/>
    <property type="match status" value="1"/>
</dbReference>
<evidence type="ECO:0000256" key="16">
    <source>
        <dbReference type="PROSITE-ProRule" id="PRU00409"/>
    </source>
</evidence>
<dbReference type="eggNOG" id="COG1181">
    <property type="taxonomic scope" value="Bacteria"/>
</dbReference>
<feature type="binding site" evidence="14">
    <location>
        <begin position="214"/>
        <end position="215"/>
    </location>
    <ligand>
        <name>ATP</name>
        <dbReference type="ChEBI" id="CHEBI:30616"/>
    </ligand>
</feature>
<dbReference type="GeneID" id="88085660"/>
<dbReference type="GO" id="GO:0009252">
    <property type="term" value="P:peptidoglycan biosynthetic process"/>
    <property type="evidence" value="ECO:0007669"/>
    <property type="project" value="UniProtKB-UniRule"/>
</dbReference>
<feature type="binding site" evidence="14">
    <location>
        <position position="162"/>
    </location>
    <ligand>
        <name>ATP</name>
        <dbReference type="ChEBI" id="CHEBI:30616"/>
    </ligand>
</feature>
<evidence type="ECO:0000256" key="14">
    <source>
        <dbReference type="PIRSR" id="PIRSR039102-2"/>
    </source>
</evidence>
<dbReference type="GO" id="GO:0005524">
    <property type="term" value="F:ATP binding"/>
    <property type="evidence" value="ECO:0007669"/>
    <property type="project" value="UniProtKB-UniRule"/>
</dbReference>
<dbReference type="InterPro" id="IPR016185">
    <property type="entry name" value="PreATP-grasp_dom_sf"/>
</dbReference>
<dbReference type="SUPFAM" id="SSF56059">
    <property type="entry name" value="Glutathione synthetase ATP-binding domain-like"/>
    <property type="match status" value="1"/>
</dbReference>
<dbReference type="InterPro" id="IPR000291">
    <property type="entry name" value="D-Ala_lig_Van_CS"/>
</dbReference>
<keyword evidence="11 12" id="KW-0961">Cell wall biogenesis/degradation</keyword>
<feature type="active site" evidence="13">
    <location>
        <position position="37"/>
    </location>
</feature>
<feature type="domain" description="ATP-grasp" evidence="18">
    <location>
        <begin position="166"/>
        <end position="377"/>
    </location>
</feature>
<dbReference type="PROSITE" id="PS50975">
    <property type="entry name" value="ATP_GRASP"/>
    <property type="match status" value="1"/>
</dbReference>
<dbReference type="EC" id="6.3.2.4" evidence="12"/>
<evidence type="ECO:0000256" key="7">
    <source>
        <dbReference type="ARBA" id="ARBA00022842"/>
    </source>
</evidence>
<dbReference type="PROSITE" id="PS00843">
    <property type="entry name" value="DALA_DALA_LIGASE_1"/>
    <property type="match status" value="1"/>
</dbReference>
<feature type="active site" evidence="13">
    <location>
        <position position="214"/>
    </location>
</feature>
<feature type="active site" evidence="13">
    <location>
        <position position="355"/>
    </location>
</feature>
<gene>
    <name evidence="12" type="primary">ddl</name>
    <name evidence="19" type="ordered locus">PACID_20480</name>
</gene>
<feature type="compositionally biased region" description="Basic and acidic residues" evidence="17">
    <location>
        <begin position="1"/>
        <end position="10"/>
    </location>
</feature>
<feature type="binding site" evidence="15">
    <location>
        <position position="344"/>
    </location>
    <ligand>
        <name>Mg(2+)</name>
        <dbReference type="ChEBI" id="CHEBI:18420"/>
        <label>1</label>
    </ligand>
</feature>
<accession>K7RTY9</accession>
<keyword evidence="6 16" id="KW-0067">ATP-binding</keyword>
<evidence type="ECO:0000256" key="6">
    <source>
        <dbReference type="ARBA" id="ARBA00022840"/>
    </source>
</evidence>
<evidence type="ECO:0000256" key="13">
    <source>
        <dbReference type="PIRSR" id="PIRSR039102-1"/>
    </source>
</evidence>
<feature type="binding site" evidence="14">
    <location>
        <begin position="244"/>
        <end position="251"/>
    </location>
    <ligand>
        <name>ATP</name>
        <dbReference type="ChEBI" id="CHEBI:30616"/>
    </ligand>
</feature>
<evidence type="ECO:0000256" key="8">
    <source>
        <dbReference type="ARBA" id="ARBA00022960"/>
    </source>
</evidence>
<feature type="binding site" evidence="14">
    <location>
        <begin position="343"/>
        <end position="344"/>
    </location>
    <ligand>
        <name>ATP</name>
        <dbReference type="ChEBI" id="CHEBI:30616"/>
    </ligand>
</feature>
<dbReference type="PANTHER" id="PTHR23132:SF25">
    <property type="entry name" value="D-ALANINE--D-ALANINE LIGASE A"/>
    <property type="match status" value="1"/>
</dbReference>
<dbReference type="Pfam" id="PF01820">
    <property type="entry name" value="Dala_Dala_lig_N"/>
    <property type="match status" value="1"/>
</dbReference>
<dbReference type="FunFam" id="3.30.470.20:FF:000008">
    <property type="entry name" value="D-alanine--D-alanine ligase"/>
    <property type="match status" value="1"/>
</dbReference>
<dbReference type="InterPro" id="IPR011761">
    <property type="entry name" value="ATP-grasp"/>
</dbReference>
<comment type="cofactor">
    <cofactor evidence="1">
        <name>Mn(2+)</name>
        <dbReference type="ChEBI" id="CHEBI:29035"/>
    </cofactor>
</comment>
<dbReference type="GO" id="GO:0008360">
    <property type="term" value="P:regulation of cell shape"/>
    <property type="evidence" value="ECO:0007669"/>
    <property type="project" value="UniProtKB-KW"/>
</dbReference>
<name>K7RTY9_ACIA4</name>
<feature type="binding site" evidence="15">
    <location>
        <position position="344"/>
    </location>
    <ligand>
        <name>Mg(2+)</name>
        <dbReference type="ChEBI" id="CHEBI:18420"/>
        <label>2</label>
    </ligand>
</feature>
<reference evidence="19 20" key="1">
    <citation type="journal article" date="2012" name="BMC Genomics">
        <title>The genome sequence of Propionibacterium acidipropionici provides insights into its biotechnological and industrial potential.</title>
        <authorList>
            <person name="Parizzi L.P."/>
            <person name="Grassi M.C."/>
            <person name="Llerena L.A."/>
            <person name="Carazzolle M.F."/>
            <person name="Queiroz V.L."/>
            <person name="Lunardi I."/>
            <person name="Zeidler A.F."/>
            <person name="Teixeira P.J."/>
            <person name="Mieczkowski P."/>
            <person name="Rincones J."/>
            <person name="Pereira G.A."/>
        </authorList>
    </citation>
    <scope>NUCLEOTIDE SEQUENCE [LARGE SCALE GENOMIC DNA]</scope>
    <source>
        <strain evidence="20">ATCC 4875 / DSM 20272 / JCM 6432 / NBRC 12425 / NCIMB 8070</strain>
    </source>
</reference>
<dbReference type="PATRIC" id="fig|1171373.8.peg.2026"/>
<feature type="region of interest" description="Disordered" evidence="17">
    <location>
        <begin position="1"/>
        <end position="24"/>
    </location>
</feature>
<evidence type="ECO:0000256" key="17">
    <source>
        <dbReference type="SAM" id="MobiDB-lite"/>
    </source>
</evidence>
<dbReference type="UniPathway" id="UPA00219"/>
<evidence type="ECO:0000313" key="20">
    <source>
        <dbReference type="Proteomes" id="UP000000214"/>
    </source>
</evidence>
<organism evidence="19 20">
    <name type="scientific">Acidipropionibacterium acidipropionici (strain ATCC 4875 / DSM 20272 / JCM 6432 / NBRC 12425 / NCIMB 8070 / 4)</name>
    <name type="common">Propionibacterium acidipropionici</name>
    <dbReference type="NCBI Taxonomy" id="1171373"/>
    <lineage>
        <taxon>Bacteria</taxon>
        <taxon>Bacillati</taxon>
        <taxon>Actinomycetota</taxon>
        <taxon>Actinomycetes</taxon>
        <taxon>Propionibacteriales</taxon>
        <taxon>Propionibacteriaceae</taxon>
        <taxon>Acidipropionibacterium</taxon>
    </lineage>
</organism>
<dbReference type="HAMAP" id="MF_00047">
    <property type="entry name" value="Dala_Dala_lig"/>
    <property type="match status" value="1"/>
</dbReference>
<evidence type="ECO:0000256" key="11">
    <source>
        <dbReference type="ARBA" id="ARBA00023316"/>
    </source>
</evidence>
<dbReference type="Gene3D" id="3.30.470.20">
    <property type="entry name" value="ATP-grasp fold, B domain"/>
    <property type="match status" value="1"/>
</dbReference>
<dbReference type="GO" id="GO:0005829">
    <property type="term" value="C:cytosol"/>
    <property type="evidence" value="ECO:0007669"/>
    <property type="project" value="TreeGrafter"/>
</dbReference>
<keyword evidence="7 15" id="KW-0460">Magnesium</keyword>
<keyword evidence="9 12" id="KW-0573">Peptidoglycan synthesis</keyword>
<dbReference type="Gene3D" id="3.30.1490.20">
    <property type="entry name" value="ATP-grasp fold, A domain"/>
    <property type="match status" value="1"/>
</dbReference>
<dbReference type="InterPro" id="IPR011127">
    <property type="entry name" value="Dala_Dala_lig_N"/>
</dbReference>
<dbReference type="PROSITE" id="PS00844">
    <property type="entry name" value="DALA_DALA_LIGASE_2"/>
    <property type="match status" value="1"/>
</dbReference>
<dbReference type="KEGG" id="pbo:PACID_20480"/>
<evidence type="ECO:0000259" key="18">
    <source>
        <dbReference type="PROSITE" id="PS50975"/>
    </source>
</evidence>
<evidence type="ECO:0000256" key="1">
    <source>
        <dbReference type="ARBA" id="ARBA00001936"/>
    </source>
</evidence>
<dbReference type="PIRSF" id="PIRSF039102">
    <property type="entry name" value="Ddl/VanB"/>
    <property type="match status" value="1"/>
</dbReference>
<feature type="binding site" evidence="15">
    <location>
        <position position="331"/>
    </location>
    <ligand>
        <name>Mg(2+)</name>
        <dbReference type="ChEBI" id="CHEBI:18420"/>
        <label>1</label>
    </ligand>
</feature>
<evidence type="ECO:0000256" key="5">
    <source>
        <dbReference type="ARBA" id="ARBA00022741"/>
    </source>
</evidence>